<name>A0A8K0DKC8_IGNLU</name>
<dbReference type="EMBL" id="VTPC01000645">
    <property type="protein sequence ID" value="KAF2904926.1"/>
    <property type="molecule type" value="Genomic_DNA"/>
</dbReference>
<comment type="caution">
    <text evidence="1">The sequence shown here is derived from an EMBL/GenBank/DDBJ whole genome shotgun (WGS) entry which is preliminary data.</text>
</comment>
<organism evidence="1 2">
    <name type="scientific">Ignelater luminosus</name>
    <name type="common">Cucubano</name>
    <name type="synonym">Pyrophorus luminosus</name>
    <dbReference type="NCBI Taxonomy" id="2038154"/>
    <lineage>
        <taxon>Eukaryota</taxon>
        <taxon>Metazoa</taxon>
        <taxon>Ecdysozoa</taxon>
        <taxon>Arthropoda</taxon>
        <taxon>Hexapoda</taxon>
        <taxon>Insecta</taxon>
        <taxon>Pterygota</taxon>
        <taxon>Neoptera</taxon>
        <taxon>Endopterygota</taxon>
        <taxon>Coleoptera</taxon>
        <taxon>Polyphaga</taxon>
        <taxon>Elateriformia</taxon>
        <taxon>Elateroidea</taxon>
        <taxon>Elateridae</taxon>
        <taxon>Agrypninae</taxon>
        <taxon>Pyrophorini</taxon>
        <taxon>Ignelater</taxon>
    </lineage>
</organism>
<dbReference type="OrthoDB" id="6782755at2759"/>
<evidence type="ECO:0000313" key="1">
    <source>
        <dbReference type="EMBL" id="KAF2904926.1"/>
    </source>
</evidence>
<dbReference type="AlphaFoldDB" id="A0A8K0DKC8"/>
<protein>
    <submittedName>
        <fullName evidence="1">Uncharacterized protein</fullName>
    </submittedName>
</protein>
<gene>
    <name evidence="1" type="ORF">ILUMI_01247</name>
</gene>
<keyword evidence="2" id="KW-1185">Reference proteome</keyword>
<dbReference type="Proteomes" id="UP000801492">
    <property type="component" value="Unassembled WGS sequence"/>
</dbReference>
<evidence type="ECO:0000313" key="2">
    <source>
        <dbReference type="Proteomes" id="UP000801492"/>
    </source>
</evidence>
<reference evidence="1" key="1">
    <citation type="submission" date="2019-08" db="EMBL/GenBank/DDBJ databases">
        <title>The genome of the North American firefly Photinus pyralis.</title>
        <authorList>
            <consortium name="Photinus pyralis genome working group"/>
            <person name="Fallon T.R."/>
            <person name="Sander Lower S.E."/>
            <person name="Weng J.-K."/>
        </authorList>
    </citation>
    <scope>NUCLEOTIDE SEQUENCE</scope>
    <source>
        <strain evidence="1">TRF0915ILg1</strain>
        <tissue evidence="1">Whole body</tissue>
    </source>
</reference>
<proteinExistence type="predicted"/>
<sequence>MQIIEKDKKKSNIVLSGLPAGPKDGIKIKKEMEKFSKEIKDTGKIGNLKCVVEIKIIADKREVIKNKYKLRQVKNKMVYINEELTEKEREVQKNVKGTVAKELKTGNKVRIWYMKLNINEEDLKWNTEESELKKIINRRYRPTESKTEQYGV</sequence>
<accession>A0A8K0DKC8</accession>